<comment type="similarity">
    <text evidence="3">In the N-terminal section; belongs to the HFCD (homo-oligomeric flavin containing Cys decarboxylase) superfamily.</text>
</comment>
<dbReference type="Gene3D" id="3.40.50.1950">
    <property type="entry name" value="Flavin prenyltransferase-like"/>
    <property type="match status" value="1"/>
</dbReference>
<organism evidence="6 7">
    <name type="scientific">Candidatus Methanoperedens nitratireducens</name>
    <dbReference type="NCBI Taxonomy" id="1392998"/>
    <lineage>
        <taxon>Archaea</taxon>
        <taxon>Methanobacteriati</taxon>
        <taxon>Methanobacteriota</taxon>
        <taxon>Stenosarchaea group</taxon>
        <taxon>Methanomicrobia</taxon>
        <taxon>Methanosarcinales</taxon>
        <taxon>ANME-2 cluster</taxon>
        <taxon>Candidatus Methanoperedentaceae</taxon>
        <taxon>Candidatus Methanoperedens</taxon>
    </lineage>
</organism>
<dbReference type="EC" id="4.1.1.36" evidence="3"/>
<keyword evidence="3" id="KW-0285">Flavoprotein</keyword>
<dbReference type="OrthoDB" id="10536at2157"/>
<feature type="binding site" evidence="3">
    <location>
        <position position="280"/>
    </location>
    <ligand>
        <name>CTP</name>
        <dbReference type="ChEBI" id="CHEBI:37563"/>
    </ligand>
</feature>
<evidence type="ECO:0000313" key="7">
    <source>
        <dbReference type="Proteomes" id="UP000218615"/>
    </source>
</evidence>
<dbReference type="AlphaFoldDB" id="A0A284VKZ2"/>
<dbReference type="InterPro" id="IPR035929">
    <property type="entry name" value="CoaB-like_sf"/>
</dbReference>
<dbReference type="STRING" id="1392998.ANME2D_00409"/>
<dbReference type="Pfam" id="PF02441">
    <property type="entry name" value="Flavoprotein"/>
    <property type="match status" value="1"/>
</dbReference>
<reference evidence="7" key="1">
    <citation type="submission" date="2017-06" db="EMBL/GenBank/DDBJ databases">
        <authorList>
            <person name="Cremers G."/>
        </authorList>
    </citation>
    <scope>NUCLEOTIDE SEQUENCE [LARGE SCALE GENOMIC DNA]</scope>
</reference>
<keyword evidence="3" id="KW-0511">Multifunctional enzyme</keyword>
<evidence type="ECO:0000259" key="4">
    <source>
        <dbReference type="Pfam" id="PF02441"/>
    </source>
</evidence>
<feature type="binding site" evidence="3">
    <location>
        <position position="289"/>
    </location>
    <ligand>
        <name>CTP</name>
        <dbReference type="ChEBI" id="CHEBI:37563"/>
    </ligand>
</feature>
<dbReference type="EMBL" id="FZMP01000046">
    <property type="protein sequence ID" value="SNQ59893.1"/>
    <property type="molecule type" value="Genomic_DNA"/>
</dbReference>
<dbReference type="GO" id="GO:0004633">
    <property type="term" value="F:phosphopantothenoylcysteine decarboxylase activity"/>
    <property type="evidence" value="ECO:0007669"/>
    <property type="project" value="UniProtKB-UniRule"/>
</dbReference>
<keyword evidence="2 3" id="KW-0456">Lyase</keyword>
<dbReference type="SUPFAM" id="SSF52507">
    <property type="entry name" value="Homo-oligomeric flavin-containing Cys decarboxylases, HFCD"/>
    <property type="match status" value="1"/>
</dbReference>
<dbReference type="Gene3D" id="3.40.50.10300">
    <property type="entry name" value="CoaB-like"/>
    <property type="match status" value="1"/>
</dbReference>
<comment type="cofactor">
    <cofactor evidence="3">
        <name>Mg(2+)</name>
        <dbReference type="ChEBI" id="CHEBI:18420"/>
    </cofactor>
</comment>
<keyword evidence="7" id="KW-1185">Reference proteome</keyword>
<comment type="catalytic activity">
    <reaction evidence="3">
        <text>N-[(R)-4-phosphopantothenoyl]-L-cysteine + H(+) = (R)-4'-phosphopantetheine + CO2</text>
        <dbReference type="Rhea" id="RHEA:16793"/>
        <dbReference type="ChEBI" id="CHEBI:15378"/>
        <dbReference type="ChEBI" id="CHEBI:16526"/>
        <dbReference type="ChEBI" id="CHEBI:59458"/>
        <dbReference type="ChEBI" id="CHEBI:61723"/>
        <dbReference type="EC" id="4.1.1.36"/>
    </reaction>
</comment>
<dbReference type="EC" id="6.3.2.5" evidence="3"/>
<dbReference type="PANTHER" id="PTHR14359:SF6">
    <property type="entry name" value="PHOSPHOPANTOTHENOYLCYSTEINE DECARBOXYLASE"/>
    <property type="match status" value="1"/>
</dbReference>
<evidence type="ECO:0000313" key="6">
    <source>
        <dbReference type="EMBL" id="SNQ59893.1"/>
    </source>
</evidence>
<comment type="caution">
    <text evidence="3">Lacks conserved residue(s) required for the propagation of feature annotation.</text>
</comment>
<sequence>MTRVIQSSSSLDGKTIVLGITGSIAAVRCVELARELMRHGASVHAVMTKEAQKIIHPEAMRYATGNPVITEITGGVEHVEFCGMGGKAHLLLVAPCTANTIGKIAHGIDDTPVTTFATTAFGSDIPIMIVPAMHESMYNHPIVIENTGKLTELGVEFVNPAVEEGAAKIAGKEEILLRAERTLGGKKLAGKRILITGGATAEAIDPIRLLTNRASGKTGIELAFEAFRRGADVTLVHRGCIGIQGICESTIESAKDMAKIVLEELSKGYDILISAAAISDFTVTPATEKIKSGKVVTLTLRPAPKLIRQARQKYPQLKIIGFKAETNVTEDELIERARESMKASALSMVVANDISKGGMGAEENDVYIIDSNVKHISGTKRYIAAEIMNKIEVIL</sequence>
<dbReference type="HAMAP" id="MF_02225">
    <property type="entry name" value="CoaBC"/>
    <property type="match status" value="1"/>
</dbReference>
<dbReference type="Pfam" id="PF04127">
    <property type="entry name" value="DFP"/>
    <property type="match status" value="1"/>
</dbReference>
<comment type="pathway">
    <text evidence="3">Cofactor biosynthesis; coenzyme A biosynthesis.</text>
</comment>
<name>A0A284VKZ2_9EURY</name>
<dbReference type="InterPro" id="IPR003382">
    <property type="entry name" value="Flavoprotein"/>
</dbReference>
<comment type="function">
    <text evidence="3">Catalyzes two sequential steps in the biosynthesis of coenzyme A. In the first step cysteine is conjugated to 4'-phosphopantothenate to form 4-phosphopantothenoylcysteine. In the second step the latter compound is decarboxylated to form 4'-phosphopantotheine.</text>
</comment>
<accession>A0A284VKZ2</accession>
<dbReference type="GO" id="GO:0015937">
    <property type="term" value="P:coenzyme A biosynthetic process"/>
    <property type="evidence" value="ECO:0007669"/>
    <property type="project" value="UniProtKB-UniRule"/>
</dbReference>
<dbReference type="NCBIfam" id="TIGR00521">
    <property type="entry name" value="coaBC_dfp"/>
    <property type="match status" value="1"/>
</dbReference>
<dbReference type="GO" id="GO:0015941">
    <property type="term" value="P:pantothenate catabolic process"/>
    <property type="evidence" value="ECO:0007669"/>
    <property type="project" value="InterPro"/>
</dbReference>
<dbReference type="Proteomes" id="UP000218615">
    <property type="component" value="Unassembled WGS sequence"/>
</dbReference>
<feature type="domain" description="Flavoprotein" evidence="4">
    <location>
        <begin position="14"/>
        <end position="157"/>
    </location>
</feature>
<evidence type="ECO:0000256" key="2">
    <source>
        <dbReference type="ARBA" id="ARBA00023239"/>
    </source>
</evidence>
<feature type="region of interest" description="Phosphopantothenate--cysteine ligase" evidence="3">
    <location>
        <begin position="193"/>
        <end position="395"/>
    </location>
</feature>
<proteinExistence type="inferred from homology"/>
<evidence type="ECO:0000256" key="1">
    <source>
        <dbReference type="ARBA" id="ARBA00022793"/>
    </source>
</evidence>
<dbReference type="SUPFAM" id="SSF102645">
    <property type="entry name" value="CoaB-like"/>
    <property type="match status" value="1"/>
</dbReference>
<comment type="similarity">
    <text evidence="3">In the C-terminal section; belongs to the PPC synthetase family.</text>
</comment>
<dbReference type="InterPro" id="IPR036551">
    <property type="entry name" value="Flavin_trans-like"/>
</dbReference>
<keyword evidence="3" id="KW-0436">Ligase</keyword>
<dbReference type="InterPro" id="IPR007085">
    <property type="entry name" value="DNA/pantothenate-metab_flavo_C"/>
</dbReference>
<keyword evidence="3" id="KW-0460">Magnesium</keyword>
<dbReference type="InterPro" id="IPR005252">
    <property type="entry name" value="CoaBC"/>
</dbReference>
<dbReference type="RefSeq" id="WP_096204191.1">
    <property type="nucleotide sequence ID" value="NZ_FZMP01000046.1"/>
</dbReference>
<gene>
    <name evidence="3" type="primary">coaBC</name>
    <name evidence="6" type="ORF">MNV_140028</name>
</gene>
<keyword evidence="1 3" id="KW-0210">Decarboxylase</keyword>
<keyword evidence="3" id="KW-0288">FMN</keyword>
<dbReference type="UniPathway" id="UPA00241"/>
<feature type="domain" description="DNA/pantothenate metabolism flavoprotein C-terminal" evidence="5">
    <location>
        <begin position="188"/>
        <end position="392"/>
    </location>
</feature>
<keyword evidence="3" id="KW-0479">Metal-binding</keyword>
<comment type="catalytic activity">
    <reaction evidence="3">
        <text>(R)-4'-phosphopantothenate + L-cysteine + CTP = N-[(R)-4-phosphopantothenoyl]-L-cysteine + CMP + diphosphate + H(+)</text>
        <dbReference type="Rhea" id="RHEA:19397"/>
        <dbReference type="ChEBI" id="CHEBI:10986"/>
        <dbReference type="ChEBI" id="CHEBI:15378"/>
        <dbReference type="ChEBI" id="CHEBI:33019"/>
        <dbReference type="ChEBI" id="CHEBI:35235"/>
        <dbReference type="ChEBI" id="CHEBI:37563"/>
        <dbReference type="ChEBI" id="CHEBI:59458"/>
        <dbReference type="ChEBI" id="CHEBI:60377"/>
        <dbReference type="EC" id="6.3.2.5"/>
    </reaction>
</comment>
<dbReference type="GO" id="GO:0071513">
    <property type="term" value="C:phosphopantothenoylcysteine decarboxylase complex"/>
    <property type="evidence" value="ECO:0007669"/>
    <property type="project" value="TreeGrafter"/>
</dbReference>
<dbReference type="PANTHER" id="PTHR14359">
    <property type="entry name" value="HOMO-OLIGOMERIC FLAVIN CONTAINING CYS DECARBOXYLASE FAMILY"/>
    <property type="match status" value="1"/>
</dbReference>
<protein>
    <recommendedName>
        <fullName evidence="3">Coenzyme A biosynthesis bifunctional protein CoaBC</fullName>
    </recommendedName>
    <alternativeName>
        <fullName evidence="3">DNA/pantothenate metabolism flavoprotein</fullName>
    </alternativeName>
    <alternativeName>
        <fullName evidence="3">Phosphopantothenoylcysteine synthetase/decarboxylase</fullName>
        <shortName evidence="3">PPCS-PPCDC</shortName>
    </alternativeName>
    <domain>
        <recommendedName>
            <fullName evidence="3">Phosphopantothenoylcysteine decarboxylase</fullName>
            <shortName evidence="3">PPC decarboxylase</shortName>
            <shortName evidence="3">PPC-DC</shortName>
            <ecNumber evidence="3">4.1.1.36</ecNumber>
        </recommendedName>
        <alternativeName>
            <fullName evidence="3">CoaC</fullName>
        </alternativeName>
    </domain>
    <domain>
        <recommendedName>
            <fullName evidence="3">Phosphopantothenate--cysteine ligase</fullName>
            <ecNumber evidence="3">6.3.2.5</ecNumber>
        </recommendedName>
        <alternativeName>
            <fullName evidence="3">CoaB</fullName>
        </alternativeName>
        <alternativeName>
            <fullName evidence="3">Phosphopantothenoylcysteine synthetase</fullName>
            <shortName evidence="3">PPC synthetase</shortName>
            <shortName evidence="3">PPC-S</shortName>
        </alternativeName>
    </domain>
</protein>
<evidence type="ECO:0000256" key="3">
    <source>
        <dbReference type="HAMAP-Rule" id="MF_02225"/>
    </source>
</evidence>
<evidence type="ECO:0000259" key="5">
    <source>
        <dbReference type="Pfam" id="PF04127"/>
    </source>
</evidence>
<feature type="binding site" evidence="3">
    <location>
        <position position="322"/>
    </location>
    <ligand>
        <name>CTP</name>
        <dbReference type="ChEBI" id="CHEBI:37563"/>
    </ligand>
</feature>
<dbReference type="GO" id="GO:0046872">
    <property type="term" value="F:metal ion binding"/>
    <property type="evidence" value="ECO:0007669"/>
    <property type="project" value="UniProtKB-KW"/>
</dbReference>
<dbReference type="GO" id="GO:0010181">
    <property type="term" value="F:FMN binding"/>
    <property type="evidence" value="ECO:0007669"/>
    <property type="project" value="UniProtKB-UniRule"/>
</dbReference>
<dbReference type="GO" id="GO:0004632">
    <property type="term" value="F:phosphopantothenate--cysteine ligase activity"/>
    <property type="evidence" value="ECO:0007669"/>
    <property type="project" value="UniProtKB-UniRule"/>
</dbReference>
<comment type="cofactor">
    <cofactor evidence="3">
        <name>FMN</name>
        <dbReference type="ChEBI" id="CHEBI:58210"/>
    </cofactor>
    <text evidence="3">Binds 1 FMN per subunit.</text>
</comment>
<feature type="region of interest" description="Phosphopantothenoylcysteine decarboxylase" evidence="3">
    <location>
        <begin position="1"/>
        <end position="192"/>
    </location>
</feature>